<dbReference type="EMBL" id="MU854619">
    <property type="protein sequence ID" value="KAK4032367.1"/>
    <property type="molecule type" value="Genomic_DNA"/>
</dbReference>
<dbReference type="AlphaFoldDB" id="A0AAN6SM40"/>
<proteinExistence type="predicted"/>
<dbReference type="SUPFAM" id="SSF55298">
    <property type="entry name" value="YjgF-like"/>
    <property type="match status" value="1"/>
</dbReference>
<reference evidence="2" key="1">
    <citation type="journal article" date="2023" name="Mol. Phylogenet. Evol.">
        <title>Genome-scale phylogeny and comparative genomics of the fungal order Sordariales.</title>
        <authorList>
            <person name="Hensen N."/>
            <person name="Bonometti L."/>
            <person name="Westerberg I."/>
            <person name="Brannstrom I.O."/>
            <person name="Guillou S."/>
            <person name="Cros-Aarteil S."/>
            <person name="Calhoun S."/>
            <person name="Haridas S."/>
            <person name="Kuo A."/>
            <person name="Mondo S."/>
            <person name="Pangilinan J."/>
            <person name="Riley R."/>
            <person name="LaButti K."/>
            <person name="Andreopoulos B."/>
            <person name="Lipzen A."/>
            <person name="Chen C."/>
            <person name="Yan M."/>
            <person name="Daum C."/>
            <person name="Ng V."/>
            <person name="Clum A."/>
            <person name="Steindorff A."/>
            <person name="Ohm R.A."/>
            <person name="Martin F."/>
            <person name="Silar P."/>
            <person name="Natvig D.O."/>
            <person name="Lalanne C."/>
            <person name="Gautier V."/>
            <person name="Ament-Velasquez S.L."/>
            <person name="Kruys A."/>
            <person name="Hutchinson M.I."/>
            <person name="Powell A.J."/>
            <person name="Barry K."/>
            <person name="Miller A.N."/>
            <person name="Grigoriev I.V."/>
            <person name="Debuchy R."/>
            <person name="Gladieux P."/>
            <person name="Hiltunen Thoren M."/>
            <person name="Johannesson H."/>
        </authorList>
    </citation>
    <scope>NUCLEOTIDE SEQUENCE [LARGE SCALE GENOMIC DNA]</scope>
    <source>
        <strain evidence="2">CBS 284.82</strain>
    </source>
</reference>
<organism evidence="1 2">
    <name type="scientific">Parachaetomium inaequale</name>
    <dbReference type="NCBI Taxonomy" id="2588326"/>
    <lineage>
        <taxon>Eukaryota</taxon>
        <taxon>Fungi</taxon>
        <taxon>Dikarya</taxon>
        <taxon>Ascomycota</taxon>
        <taxon>Pezizomycotina</taxon>
        <taxon>Sordariomycetes</taxon>
        <taxon>Sordariomycetidae</taxon>
        <taxon>Sordariales</taxon>
        <taxon>Chaetomiaceae</taxon>
        <taxon>Parachaetomium</taxon>
    </lineage>
</organism>
<dbReference type="Proteomes" id="UP001303115">
    <property type="component" value="Unassembled WGS sequence"/>
</dbReference>
<dbReference type="Gene3D" id="3.30.1330.40">
    <property type="entry name" value="RutC-like"/>
    <property type="match status" value="1"/>
</dbReference>
<keyword evidence="2" id="KW-1185">Reference proteome</keyword>
<dbReference type="InterPro" id="IPR035959">
    <property type="entry name" value="RutC-like_sf"/>
</dbReference>
<gene>
    <name evidence="1" type="ORF">C8A01DRAFT_50836</name>
</gene>
<dbReference type="Pfam" id="PF01042">
    <property type="entry name" value="Ribonuc_L-PSP"/>
    <property type="match status" value="1"/>
</dbReference>
<evidence type="ECO:0000313" key="1">
    <source>
        <dbReference type="EMBL" id="KAK4032367.1"/>
    </source>
</evidence>
<protein>
    <submittedName>
        <fullName evidence="1">Uncharacterized protein</fullName>
    </submittedName>
</protein>
<comment type="caution">
    <text evidence="1">The sequence shown here is derived from an EMBL/GenBank/DDBJ whole genome shotgun (WGS) entry which is preliminary data.</text>
</comment>
<dbReference type="InterPro" id="IPR006175">
    <property type="entry name" value="YjgF/YER057c/UK114"/>
</dbReference>
<sequence>MLLSHGMSPRQSTERILSHTPSHLQYYSYPGYGVRSRETLRYSQAVRVGDSIECGGQGATSTLLIPYTRERMGPSTDKIHTEIDAQIDQAFANVDLNLKNAGGKGWSQVFKIRSYYVPLNDEAMKAMVRNININKYMPDHQRIWTVLSVVAHDPEAAARAREERGG</sequence>
<accession>A0AAN6SM40</accession>
<evidence type="ECO:0000313" key="2">
    <source>
        <dbReference type="Proteomes" id="UP001303115"/>
    </source>
</evidence>
<name>A0AAN6SM40_9PEZI</name>